<protein>
    <submittedName>
        <fullName evidence="2">GNAT family N-acetyltransferase</fullName>
        <ecNumber evidence="2">2.3.1.-</ecNumber>
    </submittedName>
</protein>
<dbReference type="InterPro" id="IPR000182">
    <property type="entry name" value="GNAT_dom"/>
</dbReference>
<organism evidence="2 3">
    <name type="scientific">Variovorax robiniae</name>
    <dbReference type="NCBI Taxonomy" id="1836199"/>
    <lineage>
        <taxon>Bacteria</taxon>
        <taxon>Pseudomonadati</taxon>
        <taxon>Pseudomonadota</taxon>
        <taxon>Betaproteobacteria</taxon>
        <taxon>Burkholderiales</taxon>
        <taxon>Comamonadaceae</taxon>
        <taxon>Variovorax</taxon>
    </lineage>
</organism>
<feature type="domain" description="N-acetyltransferase" evidence="1">
    <location>
        <begin position="1"/>
        <end position="160"/>
    </location>
</feature>
<dbReference type="PROSITE" id="PS51186">
    <property type="entry name" value="GNAT"/>
    <property type="match status" value="1"/>
</dbReference>
<dbReference type="Proteomes" id="UP001367030">
    <property type="component" value="Unassembled WGS sequence"/>
</dbReference>
<evidence type="ECO:0000313" key="3">
    <source>
        <dbReference type="Proteomes" id="UP001367030"/>
    </source>
</evidence>
<sequence>MMLRPSWLGDVRAMISVRQSALCSIGMYSPAQMKCWRQAVDETELRTFIDQEDGTSICAVEEGQSIVGYACLRFGTSAHLLGLYAAAAWQRRGVGTALLLAAHAICADRNVSRVHVAASMNAAPFYAGHGYVEGNLIQWRPQGTEEGPEIPTLRMTYSFR</sequence>
<comment type="caution">
    <text evidence="2">The sequence shown here is derived from an EMBL/GenBank/DDBJ whole genome shotgun (WGS) entry which is preliminary data.</text>
</comment>
<dbReference type="EMBL" id="JBBKZS010000031">
    <property type="protein sequence ID" value="MEJ8859545.1"/>
    <property type="molecule type" value="Genomic_DNA"/>
</dbReference>
<dbReference type="Pfam" id="PF13673">
    <property type="entry name" value="Acetyltransf_10"/>
    <property type="match status" value="1"/>
</dbReference>
<proteinExistence type="predicted"/>
<dbReference type="GO" id="GO:0016746">
    <property type="term" value="F:acyltransferase activity"/>
    <property type="evidence" value="ECO:0007669"/>
    <property type="project" value="UniProtKB-KW"/>
</dbReference>
<evidence type="ECO:0000259" key="1">
    <source>
        <dbReference type="PROSITE" id="PS51186"/>
    </source>
</evidence>
<evidence type="ECO:0000313" key="2">
    <source>
        <dbReference type="EMBL" id="MEJ8859545.1"/>
    </source>
</evidence>
<gene>
    <name evidence="2" type="ORF">WKW79_33630</name>
</gene>
<keyword evidence="2" id="KW-0808">Transferase</keyword>
<dbReference type="RefSeq" id="WP_340339582.1">
    <property type="nucleotide sequence ID" value="NZ_JBBKZS010000031.1"/>
</dbReference>
<name>A0ABU8XI30_9BURK</name>
<keyword evidence="3" id="KW-1185">Reference proteome</keyword>
<dbReference type="CDD" id="cd04301">
    <property type="entry name" value="NAT_SF"/>
    <property type="match status" value="1"/>
</dbReference>
<dbReference type="SUPFAM" id="SSF55729">
    <property type="entry name" value="Acyl-CoA N-acyltransferases (Nat)"/>
    <property type="match status" value="1"/>
</dbReference>
<dbReference type="Gene3D" id="3.40.630.30">
    <property type="match status" value="1"/>
</dbReference>
<reference evidence="2 3" key="1">
    <citation type="submission" date="2024-03" db="EMBL/GenBank/DDBJ databases">
        <title>Novel species of the genus Variovorax.</title>
        <authorList>
            <person name="Liu Q."/>
            <person name="Xin Y.-H."/>
        </authorList>
    </citation>
    <scope>NUCLEOTIDE SEQUENCE [LARGE SCALE GENOMIC DNA]</scope>
    <source>
        <strain evidence="2 3">KACC 18901</strain>
    </source>
</reference>
<dbReference type="InterPro" id="IPR016181">
    <property type="entry name" value="Acyl_CoA_acyltransferase"/>
</dbReference>
<accession>A0ABU8XI30</accession>
<keyword evidence="2" id="KW-0012">Acyltransferase</keyword>
<dbReference type="EC" id="2.3.1.-" evidence="2"/>